<evidence type="ECO:0000313" key="2">
    <source>
        <dbReference type="EMBL" id="SDO21681.1"/>
    </source>
</evidence>
<dbReference type="RefSeq" id="WP_233197175.1">
    <property type="nucleotide sequence ID" value="NZ_FNIB01000012.1"/>
</dbReference>
<dbReference type="AlphaFoldDB" id="A0A5E9G337"/>
<protein>
    <submittedName>
        <fullName evidence="2">Tellurite resistance protein TerC</fullName>
    </submittedName>
</protein>
<evidence type="ECO:0000313" key="3">
    <source>
        <dbReference type="Proteomes" id="UP000199639"/>
    </source>
</evidence>
<keyword evidence="1" id="KW-0472">Membrane</keyword>
<feature type="transmembrane region" description="Helical" evidence="1">
    <location>
        <begin position="37"/>
        <end position="58"/>
    </location>
</feature>
<dbReference type="EMBL" id="FNIB01000012">
    <property type="protein sequence ID" value="SDO21681.1"/>
    <property type="molecule type" value="Genomic_DNA"/>
</dbReference>
<proteinExistence type="predicted"/>
<gene>
    <name evidence="2" type="ORF">SAMN05216368_11295</name>
</gene>
<evidence type="ECO:0000256" key="1">
    <source>
        <dbReference type="SAM" id="Phobius"/>
    </source>
</evidence>
<dbReference type="STRING" id="1424659.SAMN05216368_11295"/>
<feature type="transmembrane region" description="Helical" evidence="1">
    <location>
        <begin position="6"/>
        <end position="25"/>
    </location>
</feature>
<accession>A0A5E9G337</accession>
<organism evidence="2 3">
    <name type="scientific">Cryobacterium flavum</name>
    <dbReference type="NCBI Taxonomy" id="1424659"/>
    <lineage>
        <taxon>Bacteria</taxon>
        <taxon>Bacillati</taxon>
        <taxon>Actinomycetota</taxon>
        <taxon>Actinomycetes</taxon>
        <taxon>Micrococcales</taxon>
        <taxon>Microbacteriaceae</taxon>
        <taxon>Cryobacterium</taxon>
    </lineage>
</organism>
<dbReference type="Proteomes" id="UP000199639">
    <property type="component" value="Unassembled WGS sequence"/>
</dbReference>
<sequence length="77" mass="8379">MTVPLWAWFAVLGVILLMLAVDQVAHRRAHVIGVREAAVWSIVGVTLGVAFGVLVWTLTTSTPRNPAFSRCFVGSCR</sequence>
<reference evidence="2 3" key="1">
    <citation type="submission" date="2016-10" db="EMBL/GenBank/DDBJ databases">
        <authorList>
            <person name="Varghese N."/>
            <person name="Submissions S."/>
        </authorList>
    </citation>
    <scope>NUCLEOTIDE SEQUENCE [LARGE SCALE GENOMIC DNA]</scope>
    <source>
        <strain evidence="2 3">CGMCC 1.11215</strain>
    </source>
</reference>
<keyword evidence="1" id="KW-1133">Transmembrane helix</keyword>
<name>A0A5E9G337_9MICO</name>
<keyword evidence="1" id="KW-0812">Transmembrane</keyword>